<sequence>MDKIIESTIKKLETVAIDPHPTLNPTLGIIYRADDAAAGSYLRSIERNAEKYKSTIVSAQCDTIQNASLQIRRWSQDPNINGIILISDYGEATQSLYNMIPMRLDIDGLSNKSSAHLYGSKDPIAYRKAPCTAAACLKIIQTLYDNNLAGLNVAVVGRSMRVGRPLAELLLQQDCTVTLYHSKSEFISTEGMNNFSDKDVFVSAIGQPKHFNTSNLDTFRLNIIDVGINYDEYGRICGDVNYDSVKDKAAYITPVPNGVGAVTNTVLFAKLYANKLDFAGIDV</sequence>
<dbReference type="EMBL" id="BK015962">
    <property type="protein sequence ID" value="DAF87292.1"/>
    <property type="molecule type" value="Genomic_DNA"/>
</dbReference>
<dbReference type="PANTHER" id="PTHR48099:SF5">
    <property type="entry name" value="C-1-TETRAHYDROFOLATE SYNTHASE, CYTOPLASMIC"/>
    <property type="match status" value="1"/>
</dbReference>
<feature type="domain" description="Tetrahydrofolate dehydrogenase/cyclohydrolase NAD(P)-binding" evidence="2">
    <location>
        <begin position="130"/>
        <end position="272"/>
    </location>
</feature>
<dbReference type="PANTHER" id="PTHR48099">
    <property type="entry name" value="C-1-TETRAHYDROFOLATE SYNTHASE, CYTOPLASMIC-RELATED"/>
    <property type="match status" value="1"/>
</dbReference>
<reference evidence="3" key="1">
    <citation type="journal article" date="2021" name="Proc. Natl. Acad. Sci. U.S.A.">
        <title>A Catalog of Tens of Thousands of Viruses from Human Metagenomes Reveals Hidden Associations with Chronic Diseases.</title>
        <authorList>
            <person name="Tisza M.J."/>
            <person name="Buck C.B."/>
        </authorList>
    </citation>
    <scope>NUCLEOTIDE SEQUENCE</scope>
    <source>
        <strain evidence="3">CtnPP24</strain>
    </source>
</reference>
<dbReference type="InterPro" id="IPR046346">
    <property type="entry name" value="Aminoacid_DH-like_N_sf"/>
</dbReference>
<evidence type="ECO:0000256" key="1">
    <source>
        <dbReference type="ARBA" id="ARBA00012776"/>
    </source>
</evidence>
<protein>
    <recommendedName>
        <fullName evidence="1">methenyltetrahydrofolate cyclohydrolase</fullName>
        <ecNumber evidence="1">3.5.4.9</ecNumber>
    </recommendedName>
</protein>
<dbReference type="InterPro" id="IPR000672">
    <property type="entry name" value="THF_DH/CycHdrlase"/>
</dbReference>
<dbReference type="Pfam" id="PF02882">
    <property type="entry name" value="THF_DHG_CYH_C"/>
    <property type="match status" value="1"/>
</dbReference>
<dbReference type="Gene3D" id="3.40.50.10860">
    <property type="entry name" value="Leucine Dehydrogenase, chain A, domain 1"/>
    <property type="match status" value="1"/>
</dbReference>
<name>A0A8S5TYK7_9CAUD</name>
<dbReference type="GO" id="GO:0004477">
    <property type="term" value="F:methenyltetrahydrofolate cyclohydrolase activity"/>
    <property type="evidence" value="ECO:0007669"/>
    <property type="project" value="UniProtKB-EC"/>
</dbReference>
<proteinExistence type="predicted"/>
<dbReference type="InterPro" id="IPR036291">
    <property type="entry name" value="NAD(P)-bd_dom_sf"/>
</dbReference>
<dbReference type="SUPFAM" id="SSF51735">
    <property type="entry name" value="NAD(P)-binding Rossmann-fold domains"/>
    <property type="match status" value="1"/>
</dbReference>
<dbReference type="PRINTS" id="PR00085">
    <property type="entry name" value="THFDHDRGNASE"/>
</dbReference>
<dbReference type="SUPFAM" id="SSF53223">
    <property type="entry name" value="Aminoacid dehydrogenase-like, N-terminal domain"/>
    <property type="match status" value="1"/>
</dbReference>
<organism evidence="3">
    <name type="scientific">Siphoviridae sp. ctnPP24</name>
    <dbReference type="NCBI Taxonomy" id="2825662"/>
    <lineage>
        <taxon>Viruses</taxon>
        <taxon>Duplodnaviria</taxon>
        <taxon>Heunggongvirae</taxon>
        <taxon>Uroviricota</taxon>
        <taxon>Caudoviricetes</taxon>
    </lineage>
</organism>
<dbReference type="EC" id="3.5.4.9" evidence="1"/>
<accession>A0A8S5TYK7</accession>
<dbReference type="InterPro" id="IPR020631">
    <property type="entry name" value="THF_DH/CycHdrlase_NAD-bd_dom"/>
</dbReference>
<dbReference type="Gene3D" id="3.40.50.720">
    <property type="entry name" value="NAD(P)-binding Rossmann-like Domain"/>
    <property type="match status" value="1"/>
</dbReference>
<dbReference type="GO" id="GO:0004488">
    <property type="term" value="F:methylenetetrahydrofolate dehydrogenase (NADP+) activity"/>
    <property type="evidence" value="ECO:0007669"/>
    <property type="project" value="InterPro"/>
</dbReference>
<evidence type="ECO:0000259" key="2">
    <source>
        <dbReference type="Pfam" id="PF02882"/>
    </source>
</evidence>
<evidence type="ECO:0000313" key="3">
    <source>
        <dbReference type="EMBL" id="DAF87292.1"/>
    </source>
</evidence>
<dbReference type="GO" id="GO:0035999">
    <property type="term" value="P:tetrahydrofolate interconversion"/>
    <property type="evidence" value="ECO:0007669"/>
    <property type="project" value="TreeGrafter"/>
</dbReference>